<protein>
    <submittedName>
        <fullName evidence="3">GNAT family N-acetyltransferase</fullName>
    </submittedName>
</protein>
<dbReference type="Proteomes" id="UP001064933">
    <property type="component" value="Chromosome"/>
</dbReference>
<dbReference type="PANTHER" id="PTHR43072:SF8">
    <property type="entry name" value="ACYLTRANSFERASE FABY-RELATED"/>
    <property type="match status" value="1"/>
</dbReference>
<organism evidence="3 4">
    <name type="scientific">Roseateles amylovorans</name>
    <dbReference type="NCBI Taxonomy" id="2978473"/>
    <lineage>
        <taxon>Bacteria</taxon>
        <taxon>Pseudomonadati</taxon>
        <taxon>Pseudomonadota</taxon>
        <taxon>Betaproteobacteria</taxon>
        <taxon>Burkholderiales</taxon>
        <taxon>Sphaerotilaceae</taxon>
        <taxon>Roseateles</taxon>
    </lineage>
</organism>
<reference evidence="3" key="1">
    <citation type="submission" date="2022-10" db="EMBL/GenBank/DDBJ databases">
        <title>Characterization and whole genome sequencing of a new Roseateles species, isolated from fresh water.</title>
        <authorList>
            <person name="Guliayeva D.Y."/>
            <person name="Akhremchuk A.E."/>
            <person name="Sikolenko M.A."/>
            <person name="Valentovich L.N."/>
            <person name="Sidarenka A.V."/>
        </authorList>
    </citation>
    <scope>NUCLEOTIDE SEQUENCE</scope>
    <source>
        <strain evidence="3">BIM B-1768</strain>
    </source>
</reference>
<gene>
    <name evidence="3" type="ORF">N4261_12535</name>
</gene>
<dbReference type="InterPro" id="IPR000182">
    <property type="entry name" value="GNAT_dom"/>
</dbReference>
<evidence type="ECO:0000256" key="1">
    <source>
        <dbReference type="SAM" id="MobiDB-lite"/>
    </source>
</evidence>
<name>A0ABY6BBS3_9BURK</name>
<dbReference type="EMBL" id="CP104562">
    <property type="protein sequence ID" value="UXH80647.1"/>
    <property type="molecule type" value="Genomic_DNA"/>
</dbReference>
<feature type="region of interest" description="Disordered" evidence="1">
    <location>
        <begin position="141"/>
        <end position="160"/>
    </location>
</feature>
<accession>A0ABY6BBS3</accession>
<dbReference type="SUPFAM" id="SSF55729">
    <property type="entry name" value="Acyl-CoA N-acyltransferases (Nat)"/>
    <property type="match status" value="1"/>
</dbReference>
<dbReference type="InterPro" id="IPR016181">
    <property type="entry name" value="Acyl_CoA_acyltransferase"/>
</dbReference>
<evidence type="ECO:0000313" key="4">
    <source>
        <dbReference type="Proteomes" id="UP001064933"/>
    </source>
</evidence>
<proteinExistence type="predicted"/>
<dbReference type="CDD" id="cd04301">
    <property type="entry name" value="NAT_SF"/>
    <property type="match status" value="1"/>
</dbReference>
<dbReference type="RefSeq" id="WP_261760464.1">
    <property type="nucleotide sequence ID" value="NZ_CP104562.2"/>
</dbReference>
<feature type="domain" description="N-acetyltransferase" evidence="2">
    <location>
        <begin position="1"/>
        <end position="130"/>
    </location>
</feature>
<dbReference type="PROSITE" id="PS51186">
    <property type="entry name" value="GNAT"/>
    <property type="match status" value="1"/>
</dbReference>
<keyword evidence="4" id="KW-1185">Reference proteome</keyword>
<sequence>MPGSIGSCSLDRTLPALPWLVAEDAAGEVCGYAYAGKHRERPAYQWSVDTTVYIRADQRGLGIGRALYERLLAILRELGYCQAFAGIALPNAGSVALHQALGFEPIGVYRGVGYKHGAWHDVGWWQKTLRADAAPTNVTSFGGVATGHEQARSQSAPTSP</sequence>
<dbReference type="Pfam" id="PF13420">
    <property type="entry name" value="Acetyltransf_4"/>
    <property type="match status" value="1"/>
</dbReference>
<evidence type="ECO:0000313" key="3">
    <source>
        <dbReference type="EMBL" id="UXH80647.1"/>
    </source>
</evidence>
<dbReference type="Gene3D" id="3.40.630.30">
    <property type="match status" value="1"/>
</dbReference>
<evidence type="ECO:0000259" key="2">
    <source>
        <dbReference type="PROSITE" id="PS51186"/>
    </source>
</evidence>
<dbReference type="PANTHER" id="PTHR43072">
    <property type="entry name" value="N-ACETYLTRANSFERASE"/>
    <property type="match status" value="1"/>
</dbReference>